<keyword evidence="7 16" id="KW-0812">Transmembrane</keyword>
<keyword evidence="6 16" id="KW-0679">Respiratory chain</keyword>
<evidence type="ECO:0000256" key="1">
    <source>
        <dbReference type="ARBA" id="ARBA00002566"/>
    </source>
</evidence>
<dbReference type="GeneID" id="43962106"/>
<feature type="transmembrane region" description="Helical" evidence="16">
    <location>
        <begin position="173"/>
        <end position="194"/>
    </location>
</feature>
<evidence type="ECO:0000313" key="19">
    <source>
        <dbReference type="EMBL" id="QIA92688.1"/>
    </source>
</evidence>
<dbReference type="PROSITE" id="PS51002">
    <property type="entry name" value="CYTB_NTER"/>
    <property type="match status" value="1"/>
</dbReference>
<feature type="transmembrane region" description="Helical" evidence="16">
    <location>
        <begin position="6"/>
        <end position="24"/>
    </location>
</feature>
<comment type="similarity">
    <text evidence="16">Belongs to the cytochrome b family.</text>
</comment>
<protein>
    <recommendedName>
        <fullName evidence="3 16">Cytochrome b</fullName>
    </recommendedName>
</protein>
<accession>A0A6C0SQV8</accession>
<dbReference type="GO" id="GO:0006122">
    <property type="term" value="P:mitochondrial electron transport, ubiquinol to cytochrome c"/>
    <property type="evidence" value="ECO:0007669"/>
    <property type="project" value="TreeGrafter"/>
</dbReference>
<evidence type="ECO:0000259" key="18">
    <source>
        <dbReference type="PROSITE" id="PS51003"/>
    </source>
</evidence>
<dbReference type="RefSeq" id="YP_009726868.1">
    <property type="nucleotide sequence ID" value="NC_045864.1"/>
</dbReference>
<feature type="transmembrane region" description="Helical" evidence="16">
    <location>
        <begin position="311"/>
        <end position="331"/>
    </location>
</feature>
<keyword evidence="5 16" id="KW-0349">Heme</keyword>
<name>A0A6C0SQV8_HORCA</name>
<geneLocation type="mitochondrion" evidence="19"/>
<feature type="domain" description="Cytochrome b/b6 C-terminal region profile" evidence="18">
    <location>
        <begin position="203"/>
        <end position="367"/>
    </location>
</feature>
<evidence type="ECO:0000256" key="8">
    <source>
        <dbReference type="ARBA" id="ARBA00022723"/>
    </source>
</evidence>
<keyword evidence="12 16" id="KW-0408">Iron</keyword>
<keyword evidence="15 16" id="KW-0472">Membrane</keyword>
<comment type="function">
    <text evidence="1 16">Component of the ubiquinol-cytochrome c reductase complex (complex III or cytochrome b-c1 complex) that is part of the mitochondrial respiratory chain. The b-c1 complex mediates electron transfer from ubiquinol to cytochrome c. Contributes to the generation of a proton gradient across the mitochondrial membrane that is then used for ATP synthesis.</text>
</comment>
<dbReference type="InterPro" id="IPR005798">
    <property type="entry name" value="Cyt_b/b6_C"/>
</dbReference>
<feature type="transmembrane region" description="Helical" evidence="16">
    <location>
        <begin position="73"/>
        <end position="95"/>
    </location>
</feature>
<evidence type="ECO:0000256" key="2">
    <source>
        <dbReference type="ARBA" id="ARBA00004448"/>
    </source>
</evidence>
<dbReference type="EMBL" id="MN544300">
    <property type="protein sequence ID" value="QIA92688.1"/>
    <property type="molecule type" value="Genomic_DNA"/>
</dbReference>
<evidence type="ECO:0000259" key="17">
    <source>
        <dbReference type="PROSITE" id="PS51002"/>
    </source>
</evidence>
<evidence type="ECO:0000256" key="4">
    <source>
        <dbReference type="ARBA" id="ARBA00022448"/>
    </source>
</evidence>
<evidence type="ECO:0000256" key="3">
    <source>
        <dbReference type="ARBA" id="ARBA00013531"/>
    </source>
</evidence>
<feature type="transmembrane region" description="Helical" evidence="16">
    <location>
        <begin position="250"/>
        <end position="269"/>
    </location>
</feature>
<dbReference type="GO" id="GO:0005743">
    <property type="term" value="C:mitochondrial inner membrane"/>
    <property type="evidence" value="ECO:0007669"/>
    <property type="project" value="UniProtKB-SubCell"/>
</dbReference>
<dbReference type="EMBL" id="MN544301">
    <property type="protein sequence ID" value="QIA92702.1"/>
    <property type="molecule type" value="Genomic_DNA"/>
</dbReference>
<evidence type="ECO:0000256" key="7">
    <source>
        <dbReference type="ARBA" id="ARBA00022692"/>
    </source>
</evidence>
<evidence type="ECO:0000313" key="20">
    <source>
        <dbReference type="EMBL" id="QIA92702.1"/>
    </source>
</evidence>
<evidence type="ECO:0000256" key="15">
    <source>
        <dbReference type="ARBA" id="ARBA00023136"/>
    </source>
</evidence>
<proteinExistence type="inferred from homology"/>
<feature type="transmembrane region" description="Helical" evidence="16">
    <location>
        <begin position="281"/>
        <end position="304"/>
    </location>
</feature>
<gene>
    <name evidence="19" type="primary">CYTB</name>
</gene>
<evidence type="ECO:0000256" key="5">
    <source>
        <dbReference type="ARBA" id="ARBA00022617"/>
    </source>
</evidence>
<sequence>MFFSFTIFFYSFIFSLYSSMPSNLNFSFNFGVILLATLILLLITGFLSVLFYSNNLELSFSTLILGGYNKFNYFFLRVMHNTLANMFFIFIYFHIVKSWFYTSNNNMLVLLIGIVIYFISCAIAFFGYCLPMGQMWYWAAIVIFSLLSILPYGNLIILYLFGSFSISSRTLSILFFLHFLSPLILTILVGLHLLKLHWSLSSTTWDFLDLVYFYPYYLIIDLFIVSFYAFIVILVIFFFWFYFFESANFLAFNSLVTPLHIYPDWFLLFPYACLRWIDSKLIGVFLLIFIILNQFTLPVIASYFKLFHFSILNILMVCMFILLTFFGWYPSVYPFDYYVVIFQFVTYIIAFLFLSLYLFKFILFWTL</sequence>
<dbReference type="Gene3D" id="1.20.810.10">
    <property type="entry name" value="Cytochrome Bc1 Complex, Chain C"/>
    <property type="match status" value="1"/>
</dbReference>
<dbReference type="SUPFAM" id="SSF81342">
    <property type="entry name" value="Transmembrane di-heme cytochromes"/>
    <property type="match status" value="1"/>
</dbReference>
<dbReference type="InterPro" id="IPR016174">
    <property type="entry name" value="Di-haem_cyt_TM"/>
</dbReference>
<feature type="transmembrane region" description="Helical" evidence="16">
    <location>
        <begin position="136"/>
        <end position="161"/>
    </location>
</feature>
<dbReference type="GO" id="GO:0008121">
    <property type="term" value="F:quinol-cytochrome-c reductase activity"/>
    <property type="evidence" value="ECO:0007669"/>
    <property type="project" value="TreeGrafter"/>
</dbReference>
<reference evidence="19" key="1">
    <citation type="submission" date="2019-10" db="EMBL/GenBank/DDBJ databases">
        <authorList>
            <person name="Schultz D.T."/>
            <person name="Haddock S.H.D."/>
        </authorList>
    </citation>
    <scope>NUCLEOTIDE SEQUENCE</scope>
    <source>
        <strain evidence="19">Hc1</strain>
        <strain evidence="20">Hc2</strain>
    </source>
</reference>
<feature type="domain" description="Cytochrome b/b6 N-terminal region profile" evidence="17">
    <location>
        <begin position="1"/>
        <end position="205"/>
    </location>
</feature>
<dbReference type="Pfam" id="PF00032">
    <property type="entry name" value="Cytochrom_B_C"/>
    <property type="match status" value="1"/>
</dbReference>
<dbReference type="AlphaFoldDB" id="A0A6C0SQV8"/>
<evidence type="ECO:0000256" key="10">
    <source>
        <dbReference type="ARBA" id="ARBA00022982"/>
    </source>
</evidence>
<dbReference type="PROSITE" id="PS51003">
    <property type="entry name" value="CYTB_CTER"/>
    <property type="match status" value="1"/>
</dbReference>
<evidence type="ECO:0000256" key="14">
    <source>
        <dbReference type="ARBA" id="ARBA00023128"/>
    </source>
</evidence>
<keyword evidence="10 16" id="KW-0249">Electron transport</keyword>
<dbReference type="PANTHER" id="PTHR19271">
    <property type="entry name" value="CYTOCHROME B"/>
    <property type="match status" value="1"/>
</dbReference>
<evidence type="ECO:0000256" key="16">
    <source>
        <dbReference type="RuleBase" id="RU362117"/>
    </source>
</evidence>
<keyword evidence="13" id="KW-0830">Ubiquinone</keyword>
<keyword evidence="14 16" id="KW-0496">Mitochondrion</keyword>
<dbReference type="InterPro" id="IPR027387">
    <property type="entry name" value="Cytb/b6-like_sf"/>
</dbReference>
<dbReference type="SUPFAM" id="SSF81648">
    <property type="entry name" value="a domain/subunit of cytochrome bc1 complex (Ubiquinol-cytochrome c reductase)"/>
    <property type="match status" value="1"/>
</dbReference>
<keyword evidence="8 16" id="KW-0479">Metal-binding</keyword>
<dbReference type="InterPro" id="IPR036150">
    <property type="entry name" value="Cyt_b/b6_C_sf"/>
</dbReference>
<evidence type="ECO:0000256" key="6">
    <source>
        <dbReference type="ARBA" id="ARBA00022660"/>
    </source>
</evidence>
<feature type="transmembrane region" description="Helical" evidence="16">
    <location>
        <begin position="337"/>
        <end position="359"/>
    </location>
</feature>
<keyword evidence="4 16" id="KW-0813">Transport</keyword>
<comment type="cofactor">
    <cofactor evidence="16">
        <name>heme b</name>
        <dbReference type="ChEBI" id="CHEBI:60344"/>
    </cofactor>
    <text evidence="16">Binds 2 heme groups non-covalently.</text>
</comment>
<evidence type="ECO:0000256" key="11">
    <source>
        <dbReference type="ARBA" id="ARBA00022989"/>
    </source>
</evidence>
<dbReference type="GO" id="GO:0016491">
    <property type="term" value="F:oxidoreductase activity"/>
    <property type="evidence" value="ECO:0007669"/>
    <property type="project" value="UniProtKB-UniRule"/>
</dbReference>
<evidence type="ECO:0000256" key="13">
    <source>
        <dbReference type="ARBA" id="ARBA00023075"/>
    </source>
</evidence>
<dbReference type="CTD" id="4519"/>
<evidence type="ECO:0000256" key="12">
    <source>
        <dbReference type="ARBA" id="ARBA00023004"/>
    </source>
</evidence>
<feature type="transmembrane region" description="Helical" evidence="16">
    <location>
        <begin position="214"/>
        <end position="243"/>
    </location>
</feature>
<organism evidence="19">
    <name type="scientific">Hormiphora californensis</name>
    <name type="common">Sea gooseberry</name>
    <dbReference type="NCBI Taxonomy" id="1403702"/>
    <lineage>
        <taxon>Eukaryota</taxon>
        <taxon>Metazoa</taxon>
        <taxon>Ctenophora</taxon>
        <taxon>Tentaculata</taxon>
        <taxon>Cydippida</taxon>
        <taxon>Pleurobrachiidae</taxon>
        <taxon>Hormiphora</taxon>
    </lineage>
</organism>
<feature type="transmembrane region" description="Helical" evidence="16">
    <location>
        <begin position="107"/>
        <end position="130"/>
    </location>
</feature>
<evidence type="ECO:0000256" key="9">
    <source>
        <dbReference type="ARBA" id="ARBA00022792"/>
    </source>
</evidence>
<keyword evidence="9" id="KW-0999">Mitochondrion inner membrane</keyword>
<keyword evidence="11 16" id="KW-1133">Transmembrane helix</keyword>
<dbReference type="InterPro" id="IPR005797">
    <property type="entry name" value="Cyt_b/b6_N"/>
</dbReference>
<dbReference type="Pfam" id="PF00033">
    <property type="entry name" value="Cytochrome_B"/>
    <property type="match status" value="1"/>
</dbReference>
<dbReference type="GO" id="GO:0046872">
    <property type="term" value="F:metal ion binding"/>
    <property type="evidence" value="ECO:0007669"/>
    <property type="project" value="UniProtKB-UniRule"/>
</dbReference>
<comment type="subcellular location">
    <subcellularLocation>
        <location evidence="2">Mitochondrion inner membrane</location>
        <topology evidence="2">Multi-pass membrane protein</topology>
    </subcellularLocation>
</comment>
<dbReference type="PANTHER" id="PTHR19271:SF16">
    <property type="entry name" value="CYTOCHROME B"/>
    <property type="match status" value="1"/>
</dbReference>
<feature type="transmembrane region" description="Helical" evidence="16">
    <location>
        <begin position="31"/>
        <end position="53"/>
    </location>
</feature>